<keyword evidence="5" id="KW-1185">Reference proteome</keyword>
<evidence type="ECO:0000256" key="1">
    <source>
        <dbReference type="SAM" id="Phobius"/>
    </source>
</evidence>
<evidence type="ECO:0000313" key="3">
    <source>
        <dbReference type="EMBL" id="RUQ81849.1"/>
    </source>
</evidence>
<name>A0A2P8GSQ8_9MICO</name>
<evidence type="ECO:0000313" key="5">
    <source>
        <dbReference type="Proteomes" id="UP000268291"/>
    </source>
</evidence>
<protein>
    <submittedName>
        <fullName evidence="2">Uncharacterized protein</fullName>
    </submittedName>
</protein>
<reference evidence="3 5" key="2">
    <citation type="submission" date="2018-12" db="EMBL/GenBank/DDBJ databases">
        <authorList>
            <person name="hu s."/>
            <person name="Xu Y."/>
            <person name="Xu B."/>
            <person name="Li F."/>
        </authorList>
    </citation>
    <scope>NUCLEOTIDE SEQUENCE [LARGE SCALE GENOMIC DNA]</scope>
    <source>
        <strain evidence="3 5">KSW2-17</strain>
    </source>
</reference>
<dbReference type="Proteomes" id="UP000241203">
    <property type="component" value="Unassembled WGS sequence"/>
</dbReference>
<keyword evidence="1" id="KW-1133">Transmembrane helix</keyword>
<feature type="transmembrane region" description="Helical" evidence="1">
    <location>
        <begin position="120"/>
        <end position="137"/>
    </location>
</feature>
<dbReference type="OrthoDB" id="5125396at2"/>
<dbReference type="EMBL" id="RZGY01000005">
    <property type="protein sequence ID" value="RUQ81849.1"/>
    <property type="molecule type" value="Genomic_DNA"/>
</dbReference>
<dbReference type="RefSeq" id="WP_106562197.1">
    <property type="nucleotide sequence ID" value="NZ_PYAU01000001.1"/>
</dbReference>
<feature type="transmembrane region" description="Helical" evidence="1">
    <location>
        <begin position="37"/>
        <end position="55"/>
    </location>
</feature>
<comment type="caution">
    <text evidence="2">The sequence shown here is derived from an EMBL/GenBank/DDBJ whole genome shotgun (WGS) entry which is preliminary data.</text>
</comment>
<feature type="transmembrane region" description="Helical" evidence="1">
    <location>
        <begin position="143"/>
        <end position="166"/>
    </location>
</feature>
<gene>
    <name evidence="2" type="ORF">CLV49_0595</name>
    <name evidence="3" type="ORF">ELQ93_17635</name>
</gene>
<keyword evidence="1" id="KW-0472">Membrane</keyword>
<dbReference type="EMBL" id="PYAU01000001">
    <property type="protein sequence ID" value="PSL36992.1"/>
    <property type="molecule type" value="Genomic_DNA"/>
</dbReference>
<keyword evidence="1" id="KW-0812">Transmembrane</keyword>
<evidence type="ECO:0000313" key="2">
    <source>
        <dbReference type="EMBL" id="PSL36992.1"/>
    </source>
</evidence>
<accession>A0A2P8GSQ8</accession>
<organism evidence="2 4">
    <name type="scientific">Labedella gwakjiensis</name>
    <dbReference type="NCBI Taxonomy" id="390269"/>
    <lineage>
        <taxon>Bacteria</taxon>
        <taxon>Bacillati</taxon>
        <taxon>Actinomycetota</taxon>
        <taxon>Actinomycetes</taxon>
        <taxon>Micrococcales</taxon>
        <taxon>Microbacteriaceae</taxon>
        <taxon>Labedella</taxon>
    </lineage>
</organism>
<evidence type="ECO:0000313" key="4">
    <source>
        <dbReference type="Proteomes" id="UP000241203"/>
    </source>
</evidence>
<proteinExistence type="predicted"/>
<sequence length="204" mass="20435">MHSRTDRLARGTVAAGIATFVAALSHAAGGGTFPAPVLLAVAFVVSVGWCTAVLGRRFSWARVSVSVIASQALFHGTFGLAGSTDAHIVAQSSAHSAHTGGTTLTIVQDAAEHAHAGTPMVFAHAVAALVTIIALRLGDSSSLGIAALARLVASVVAVAAVVPVLLPSGPTRVRPEGSGFRPARVADLLGGLRHRGPPPVVTAA</sequence>
<dbReference type="Proteomes" id="UP000268291">
    <property type="component" value="Unassembled WGS sequence"/>
</dbReference>
<reference evidence="2 4" key="1">
    <citation type="submission" date="2018-03" db="EMBL/GenBank/DDBJ databases">
        <title>Genomic Encyclopedia of Archaeal and Bacterial Type Strains, Phase II (KMG-II): from individual species to whole genera.</title>
        <authorList>
            <person name="Goeker M."/>
        </authorList>
    </citation>
    <scope>NUCLEOTIDE SEQUENCE [LARGE SCALE GENOMIC DNA]</scope>
    <source>
        <strain evidence="2 4">DSM 21548</strain>
    </source>
</reference>
<dbReference type="AlphaFoldDB" id="A0A2P8GSQ8"/>